<gene>
    <name evidence="1" type="ORF">DWV00_15460</name>
</gene>
<evidence type="ECO:0000313" key="2">
    <source>
        <dbReference type="Proteomes" id="UP000256838"/>
    </source>
</evidence>
<organism evidence="1 2">
    <name type="scientific">Trinickia dinghuensis</name>
    <dbReference type="NCBI Taxonomy" id="2291023"/>
    <lineage>
        <taxon>Bacteria</taxon>
        <taxon>Pseudomonadati</taxon>
        <taxon>Pseudomonadota</taxon>
        <taxon>Betaproteobacteria</taxon>
        <taxon>Burkholderiales</taxon>
        <taxon>Burkholderiaceae</taxon>
        <taxon>Trinickia</taxon>
    </lineage>
</organism>
<comment type="caution">
    <text evidence="1">The sequence shown here is derived from an EMBL/GenBank/DDBJ whole genome shotgun (WGS) entry which is preliminary data.</text>
</comment>
<proteinExistence type="predicted"/>
<keyword evidence="2" id="KW-1185">Reference proteome</keyword>
<evidence type="ECO:0000313" key="1">
    <source>
        <dbReference type="EMBL" id="RDU97934.1"/>
    </source>
</evidence>
<dbReference type="EMBL" id="QRGA01000008">
    <property type="protein sequence ID" value="RDU97934.1"/>
    <property type="molecule type" value="Genomic_DNA"/>
</dbReference>
<dbReference type="OrthoDB" id="9094672at2"/>
<name>A0A3D8JZ89_9BURK</name>
<accession>A0A3D8JZ89</accession>
<reference evidence="1 2" key="1">
    <citation type="submission" date="2018-08" db="EMBL/GenBank/DDBJ databases">
        <title>Paraburkholderia sp. DHOM06 isolated from forest soil.</title>
        <authorList>
            <person name="Gao Z.-H."/>
            <person name="Qiu L.-H."/>
        </authorList>
    </citation>
    <scope>NUCLEOTIDE SEQUENCE [LARGE SCALE GENOMIC DNA]</scope>
    <source>
        <strain evidence="1 2">DHOM06</strain>
    </source>
</reference>
<sequence length="230" mass="25789">MPKQLEESVPSAEKILLALGCRTYTYELDTEFIRASYDAKYVKTASPFKAHRFGPPLEFVKNDGTLEFNWLYMATNALVAVWESQLVVNNRGAGNGYHITRKAIESGVIARIRVNRSLSLWNLGEDHCSRLGIHDIVSSRDHESCQWLGYRIRQAMLSIDARSRPDGFVYPSRRVKGLPALAIADWAVVDLFANAEVVIEPLVHSDIHAYLSADPLLTNPPEVDAPRLVV</sequence>
<dbReference type="AlphaFoldDB" id="A0A3D8JZ89"/>
<evidence type="ECO:0008006" key="3">
    <source>
        <dbReference type="Google" id="ProtNLM"/>
    </source>
</evidence>
<protein>
    <recommendedName>
        <fullName evidence="3">RES domain-containing protein</fullName>
    </recommendedName>
</protein>
<dbReference type="RefSeq" id="WP_115534460.1">
    <property type="nucleotide sequence ID" value="NZ_QRGA01000008.1"/>
</dbReference>
<dbReference type="Proteomes" id="UP000256838">
    <property type="component" value="Unassembled WGS sequence"/>
</dbReference>